<dbReference type="GO" id="GO:0043565">
    <property type="term" value="F:sequence-specific DNA binding"/>
    <property type="evidence" value="ECO:0007669"/>
    <property type="project" value="InterPro"/>
</dbReference>
<evidence type="ECO:0000256" key="1">
    <source>
        <dbReference type="ARBA" id="ARBA00023015"/>
    </source>
</evidence>
<dbReference type="Pfam" id="PF12852">
    <property type="entry name" value="Cupin_6"/>
    <property type="match status" value="1"/>
</dbReference>
<sequence length="323" mass="35268">MSLPSPVLQADQSSPSLDFAPLGDVLHLLRLTGTFYCNPELSAPWAIDVPDMGGQMVLLVVTEGSCLLQTEHCETISLTAGQLVLLPHGKPVVMSSDAEAVATPLFDIPAIRHSPSYETMIFGGGGAVTRMTCGVLKLDHAAAERLQQLLPPVIRLDTFAQHAGPWIYSTLNYLAEEARNPQPGGETVLTRLTDILVVQAIRAWLQSNEALETGWLAALRDPKIGRALQAFHRAPQEGWTIARLAERAGMSRSAFAARFKQLTGEGAMQYVLHWRMQLARMDLREGKRTLAEIAIGLGYESEAAFARAFKRIVGTSPGAYRRQ</sequence>
<name>A0A0M6XXZ2_9HYPH</name>
<evidence type="ECO:0000313" key="5">
    <source>
        <dbReference type="EMBL" id="CTQ41888.1"/>
    </source>
</evidence>
<dbReference type="InterPro" id="IPR020449">
    <property type="entry name" value="Tscrpt_reg_AraC-type_HTH"/>
</dbReference>
<dbReference type="InterPro" id="IPR050204">
    <property type="entry name" value="AraC_XylS_family_regulators"/>
</dbReference>
<evidence type="ECO:0000259" key="4">
    <source>
        <dbReference type="PROSITE" id="PS01124"/>
    </source>
</evidence>
<evidence type="ECO:0000256" key="2">
    <source>
        <dbReference type="ARBA" id="ARBA00023125"/>
    </source>
</evidence>
<dbReference type="PROSITE" id="PS00041">
    <property type="entry name" value="HTH_ARAC_FAMILY_1"/>
    <property type="match status" value="1"/>
</dbReference>
<evidence type="ECO:0000313" key="6">
    <source>
        <dbReference type="Proteomes" id="UP000048926"/>
    </source>
</evidence>
<keyword evidence="2" id="KW-0238">DNA-binding</keyword>
<dbReference type="PANTHER" id="PTHR46796:SF7">
    <property type="entry name" value="ARAC FAMILY TRANSCRIPTIONAL REGULATOR"/>
    <property type="match status" value="1"/>
</dbReference>
<reference evidence="6" key="1">
    <citation type="submission" date="2015-07" db="EMBL/GenBank/DDBJ databases">
        <authorList>
            <person name="Rodrigo-Torres Lidia"/>
            <person name="Arahal R.David."/>
        </authorList>
    </citation>
    <scope>NUCLEOTIDE SEQUENCE [LARGE SCALE GENOMIC DNA]</scope>
    <source>
        <strain evidence="6">CECT 4801</strain>
    </source>
</reference>
<dbReference type="InterPro" id="IPR018062">
    <property type="entry name" value="HTH_AraC-typ_CS"/>
</dbReference>
<dbReference type="Pfam" id="PF12833">
    <property type="entry name" value="HTH_18"/>
    <property type="match status" value="1"/>
</dbReference>
<dbReference type="GO" id="GO:0003700">
    <property type="term" value="F:DNA-binding transcription factor activity"/>
    <property type="evidence" value="ECO:0007669"/>
    <property type="project" value="InterPro"/>
</dbReference>
<dbReference type="InterPro" id="IPR018060">
    <property type="entry name" value="HTH_AraC"/>
</dbReference>
<dbReference type="PANTHER" id="PTHR46796">
    <property type="entry name" value="HTH-TYPE TRANSCRIPTIONAL ACTIVATOR RHAS-RELATED"/>
    <property type="match status" value="1"/>
</dbReference>
<dbReference type="STRING" id="187304.B0E33_00120"/>
<gene>
    <name evidence="5" type="primary">btr_1</name>
    <name evidence="5" type="ORF">LAL4801_00308</name>
</gene>
<organism evidence="5 6">
    <name type="scientific">Roseibium aggregatum</name>
    <dbReference type="NCBI Taxonomy" id="187304"/>
    <lineage>
        <taxon>Bacteria</taxon>
        <taxon>Pseudomonadati</taxon>
        <taxon>Pseudomonadota</taxon>
        <taxon>Alphaproteobacteria</taxon>
        <taxon>Hyphomicrobiales</taxon>
        <taxon>Stappiaceae</taxon>
        <taxon>Roseibium</taxon>
    </lineage>
</organism>
<dbReference type="Gene3D" id="1.10.10.60">
    <property type="entry name" value="Homeodomain-like"/>
    <property type="match status" value="2"/>
</dbReference>
<keyword evidence="6" id="KW-1185">Reference proteome</keyword>
<keyword evidence="1" id="KW-0805">Transcription regulation</keyword>
<dbReference type="PROSITE" id="PS01124">
    <property type="entry name" value="HTH_ARAC_FAMILY_2"/>
    <property type="match status" value="1"/>
</dbReference>
<dbReference type="PRINTS" id="PR00032">
    <property type="entry name" value="HTHARAC"/>
</dbReference>
<feature type="domain" description="HTH araC/xylS-type" evidence="4">
    <location>
        <begin position="225"/>
        <end position="323"/>
    </location>
</feature>
<dbReference type="InterPro" id="IPR009057">
    <property type="entry name" value="Homeodomain-like_sf"/>
</dbReference>
<accession>A0A0M6XXZ2</accession>
<proteinExistence type="predicted"/>
<dbReference type="InterPro" id="IPR032783">
    <property type="entry name" value="AraC_lig"/>
</dbReference>
<protein>
    <submittedName>
        <fullName evidence="5">Bacillibactin transport regulator</fullName>
    </submittedName>
</protein>
<evidence type="ECO:0000256" key="3">
    <source>
        <dbReference type="ARBA" id="ARBA00023163"/>
    </source>
</evidence>
<dbReference type="SMART" id="SM00342">
    <property type="entry name" value="HTH_ARAC"/>
    <property type="match status" value="1"/>
</dbReference>
<dbReference type="AlphaFoldDB" id="A0A0M6XXZ2"/>
<dbReference type="Proteomes" id="UP000048926">
    <property type="component" value="Unassembled WGS sequence"/>
</dbReference>
<dbReference type="SUPFAM" id="SSF46689">
    <property type="entry name" value="Homeodomain-like"/>
    <property type="match status" value="2"/>
</dbReference>
<dbReference type="EMBL" id="CXST01000001">
    <property type="protein sequence ID" value="CTQ41888.1"/>
    <property type="molecule type" value="Genomic_DNA"/>
</dbReference>
<keyword evidence="3" id="KW-0804">Transcription</keyword>
<dbReference type="RefSeq" id="WP_023004073.1">
    <property type="nucleotide sequence ID" value="NZ_CP045622.1"/>
</dbReference>
<dbReference type="OrthoDB" id="9783876at2"/>